<reference evidence="1 2" key="1">
    <citation type="journal article" date="2015" name="Genome Announc.">
        <title>Complete Genome Sequence of Bacillus megaterium Siphophage Stills.</title>
        <authorList>
            <person name="Lee S.S."/>
            <person name="Kongari R.R."/>
            <person name="Hernandez A.C."/>
            <person name="Kuty Everett G.F."/>
        </authorList>
    </citation>
    <scope>NUCLEOTIDE SEQUENCE [LARGE SCALE GENOMIC DNA]</scope>
</reference>
<gene>
    <name evidence="1" type="ORF">CPT_Stills99</name>
</gene>
<accession>A0A0E3X9K4</accession>
<organism evidence="1 2">
    <name type="scientific">Bacillus phage Stills</name>
    <dbReference type="NCBI Taxonomy" id="1610833"/>
    <lineage>
        <taxon>Viruses</taxon>
        <taxon>Duplodnaviria</taxon>
        <taxon>Heunggongvirae</taxon>
        <taxon>Uroviricota</taxon>
        <taxon>Caudoviricetes</taxon>
        <taxon>Slashvirus</taxon>
        <taxon>Slashvirus stills</taxon>
    </lineage>
</organism>
<proteinExistence type="predicted"/>
<reference evidence="2" key="2">
    <citation type="submission" date="2015-01" db="EMBL/GenBank/DDBJ databases">
        <title>Complete Genome of Bacillus megaterium Siphophage Stills.</title>
        <authorList>
            <person name="Lee S.S."/>
            <person name="Kongari R.R."/>
            <person name="Hernandez A.C."/>
            <person name="Everett G.F.K."/>
        </authorList>
    </citation>
    <scope>NUCLEOTIDE SEQUENCE [LARGE SCALE GENOMIC DNA]</scope>
</reference>
<protein>
    <submittedName>
        <fullName evidence="1">Uncharacterized protein</fullName>
    </submittedName>
</protein>
<dbReference type="RefSeq" id="YP_009196984.1">
    <property type="nucleotide sequence ID" value="NC_028777.1"/>
</dbReference>
<dbReference type="Proteomes" id="UP000033016">
    <property type="component" value="Segment"/>
</dbReference>
<dbReference type="KEGG" id="vg:26661019"/>
<evidence type="ECO:0000313" key="2">
    <source>
        <dbReference type="Proteomes" id="UP000033016"/>
    </source>
</evidence>
<dbReference type="EMBL" id="KP696448">
    <property type="protein sequence ID" value="AKC02727.1"/>
    <property type="molecule type" value="Genomic_DNA"/>
</dbReference>
<keyword evidence="2" id="KW-1185">Reference proteome</keyword>
<name>A0A0E3X9K4_9CAUD</name>
<sequence length="129" mass="14827">MEENKQYTFGETVNYKRVKAANADAATSDKVNYTKTFELIMQKYNDVIENVYQQLMLVSRCGSAEEFQRKGYILKTADNPDHAFNRTVSLYKLDSYDTKHIMSLEVKADFSDGVVKFVAKPLVNEMDSE</sequence>
<dbReference type="OrthoDB" id="18203at10239"/>
<dbReference type="GeneID" id="26661019"/>
<evidence type="ECO:0000313" key="1">
    <source>
        <dbReference type="EMBL" id="AKC02727.1"/>
    </source>
</evidence>